<evidence type="ECO:0000256" key="2">
    <source>
        <dbReference type="SAM" id="SignalP"/>
    </source>
</evidence>
<feature type="chain" id="PRO_5028883455" evidence="2">
    <location>
        <begin position="29"/>
        <end position="153"/>
    </location>
</feature>
<dbReference type="EMBL" id="CP054929">
    <property type="protein sequence ID" value="QKW50289.1"/>
    <property type="molecule type" value="Genomic_DNA"/>
</dbReference>
<dbReference type="AlphaFoldDB" id="A0A7H8N799"/>
<reference evidence="3 4" key="1">
    <citation type="submission" date="2020-06" db="EMBL/GenBank/DDBJ databases">
        <title>Genome mining for natural products.</title>
        <authorList>
            <person name="Zhang B."/>
            <person name="Shi J."/>
            <person name="Ge H."/>
        </authorList>
    </citation>
    <scope>NUCLEOTIDE SEQUENCE [LARGE SCALE GENOMIC DNA]</scope>
    <source>
        <strain evidence="3 4">NA00687</strain>
    </source>
</reference>
<gene>
    <name evidence="3" type="ORF">HUT08_12885</name>
</gene>
<keyword evidence="2" id="KW-0732">Signal</keyword>
<evidence type="ECO:0000313" key="3">
    <source>
        <dbReference type="EMBL" id="QKW50289.1"/>
    </source>
</evidence>
<feature type="compositionally biased region" description="Polar residues" evidence="1">
    <location>
        <begin position="95"/>
        <end position="108"/>
    </location>
</feature>
<feature type="region of interest" description="Disordered" evidence="1">
    <location>
        <begin position="86"/>
        <end position="108"/>
    </location>
</feature>
<feature type="signal peptide" evidence="2">
    <location>
        <begin position="1"/>
        <end position="28"/>
    </location>
</feature>
<organism evidence="3 4">
    <name type="scientific">Streptomyces buecherae</name>
    <dbReference type="NCBI Taxonomy" id="2763006"/>
    <lineage>
        <taxon>Bacteria</taxon>
        <taxon>Bacillati</taxon>
        <taxon>Actinomycetota</taxon>
        <taxon>Actinomycetes</taxon>
        <taxon>Kitasatosporales</taxon>
        <taxon>Streptomycetaceae</taxon>
        <taxon>Streptomyces</taxon>
    </lineage>
</organism>
<name>A0A7H8N799_9ACTN</name>
<dbReference type="RefSeq" id="WP_176162024.1">
    <property type="nucleotide sequence ID" value="NZ_CP054929.1"/>
</dbReference>
<protein>
    <submittedName>
        <fullName evidence="3">Uncharacterized protein</fullName>
    </submittedName>
</protein>
<accession>A0A7H8N799</accession>
<proteinExistence type="predicted"/>
<dbReference type="Proteomes" id="UP000509303">
    <property type="component" value="Chromosome"/>
</dbReference>
<keyword evidence="4" id="KW-1185">Reference proteome</keyword>
<sequence length="153" mass="15758">MRNPLRAVVISATSLVLLGGLSAGPVVADGQHVAAARKFVCKASADRPHWSKGAKSVIYKTRVECAGSEPTIKVRCKGQLIYAAGGSPSTAASSDETQSVKTDGSKTTFYTPEAGGKKVKWSGKFQGSTHCTSPGATVEIGDATTPVVPVKVP</sequence>
<evidence type="ECO:0000256" key="1">
    <source>
        <dbReference type="SAM" id="MobiDB-lite"/>
    </source>
</evidence>
<evidence type="ECO:0000313" key="4">
    <source>
        <dbReference type="Proteomes" id="UP000509303"/>
    </source>
</evidence>